<dbReference type="CDD" id="cd00586">
    <property type="entry name" value="4HBT"/>
    <property type="match status" value="1"/>
</dbReference>
<dbReference type="AlphaFoldDB" id="A0A839ZB57"/>
<dbReference type="Gene3D" id="3.10.129.10">
    <property type="entry name" value="Hotdog Thioesterase"/>
    <property type="match status" value="1"/>
</dbReference>
<comment type="caution">
    <text evidence="1">The sequence shown here is derived from an EMBL/GenBank/DDBJ whole genome shotgun (WGS) entry which is preliminary data.</text>
</comment>
<dbReference type="EC" id="3.1.2.-" evidence="1"/>
<evidence type="ECO:0000313" key="2">
    <source>
        <dbReference type="Proteomes" id="UP000533469"/>
    </source>
</evidence>
<name>A0A839ZB57_9HYPH</name>
<gene>
    <name evidence="1" type="ORF">FHS55_002564</name>
</gene>
<dbReference type="SUPFAM" id="SSF54637">
    <property type="entry name" value="Thioesterase/thiol ester dehydrase-isomerase"/>
    <property type="match status" value="1"/>
</dbReference>
<reference evidence="1 2" key="1">
    <citation type="submission" date="2020-08" db="EMBL/GenBank/DDBJ databases">
        <title>Genomic Encyclopedia of Type Strains, Phase IV (KMG-IV): sequencing the most valuable type-strain genomes for metagenomic binning, comparative biology and taxonomic classification.</title>
        <authorList>
            <person name="Goeker M."/>
        </authorList>
    </citation>
    <scope>NUCLEOTIDE SEQUENCE [LARGE SCALE GENOMIC DNA]</scope>
    <source>
        <strain evidence="1 2">DSM 5895</strain>
    </source>
</reference>
<dbReference type="GO" id="GO:0047617">
    <property type="term" value="F:fatty acyl-CoA hydrolase activity"/>
    <property type="evidence" value="ECO:0007669"/>
    <property type="project" value="TreeGrafter"/>
</dbReference>
<organism evidence="1 2">
    <name type="scientific">Ancylobacter tetraedralis</name>
    <dbReference type="NCBI Taxonomy" id="217068"/>
    <lineage>
        <taxon>Bacteria</taxon>
        <taxon>Pseudomonadati</taxon>
        <taxon>Pseudomonadota</taxon>
        <taxon>Alphaproteobacteria</taxon>
        <taxon>Hyphomicrobiales</taxon>
        <taxon>Xanthobacteraceae</taxon>
        <taxon>Ancylobacter</taxon>
    </lineage>
</organism>
<proteinExistence type="predicted"/>
<dbReference type="Pfam" id="PF13279">
    <property type="entry name" value="4HBT_2"/>
    <property type="match status" value="1"/>
</dbReference>
<sequence length="139" mass="15663">MMVRTYQGVVYPAQCDAMGHMNIQHYVAAFDQASWHLLAACGYDAGWIASRREGWADVRHEIDYRRETRAGELFVIDSAVRRVGGRSLTAWHRLSTSAGPHAEMLAVSVYFDLEQRRARELPAIIRESALRLIETGAGD</sequence>
<keyword evidence="1" id="KW-0378">Hydrolase</keyword>
<protein>
    <submittedName>
        <fullName evidence="1">Acyl-CoA thioester hydrolase</fullName>
        <ecNumber evidence="1">3.1.2.-</ecNumber>
    </submittedName>
</protein>
<dbReference type="InterPro" id="IPR029069">
    <property type="entry name" value="HotDog_dom_sf"/>
</dbReference>
<evidence type="ECO:0000313" key="1">
    <source>
        <dbReference type="EMBL" id="MBB3771955.1"/>
    </source>
</evidence>
<accession>A0A839ZB57</accession>
<dbReference type="PANTHER" id="PTHR31793">
    <property type="entry name" value="4-HYDROXYBENZOYL-COA THIOESTERASE FAMILY MEMBER"/>
    <property type="match status" value="1"/>
</dbReference>
<dbReference type="EMBL" id="JACICD010000004">
    <property type="protein sequence ID" value="MBB3771955.1"/>
    <property type="molecule type" value="Genomic_DNA"/>
</dbReference>
<dbReference type="PANTHER" id="PTHR31793:SF2">
    <property type="entry name" value="BLR1345 PROTEIN"/>
    <property type="match status" value="1"/>
</dbReference>
<dbReference type="Proteomes" id="UP000533469">
    <property type="component" value="Unassembled WGS sequence"/>
</dbReference>
<dbReference type="InterPro" id="IPR050563">
    <property type="entry name" value="4-hydroxybenzoyl-CoA_TE"/>
</dbReference>
<keyword evidence="2" id="KW-1185">Reference proteome</keyword>